<sequence>MFRELKFLVAAVLLILLQVWVFNYIYLFRIATPFLYIYLLMLLPLNTSVTSLLWRSFIVGAVIDILSGVPGLHAAAFTVVAFVRNRLAQRFMEKDSELEYPPSSRNLKSGVYILLLELTVIHHFLLFVLDFWSLQNISYLLMRMGASMLFTYLLLLITNSLFGKRMKMSENE</sequence>
<accession>A0A2U1F834</accession>
<name>A0A2U1F834_9PORP</name>
<dbReference type="GeneID" id="94551177"/>
<evidence type="ECO:0000256" key="8">
    <source>
        <dbReference type="SAM" id="Phobius"/>
    </source>
</evidence>
<protein>
    <submittedName>
        <fullName evidence="9">Rod shape-determining protein MreD</fullName>
    </submittedName>
</protein>
<keyword evidence="6 8" id="KW-1133">Transmembrane helix</keyword>
<comment type="caution">
    <text evidence="9">The sequence shown here is derived from an EMBL/GenBank/DDBJ whole genome shotgun (WGS) entry which is preliminary data.</text>
</comment>
<evidence type="ECO:0000313" key="10">
    <source>
        <dbReference type="Proteomes" id="UP000245462"/>
    </source>
</evidence>
<evidence type="ECO:0000256" key="5">
    <source>
        <dbReference type="ARBA" id="ARBA00022960"/>
    </source>
</evidence>
<dbReference type="EMBL" id="QEKY01000013">
    <property type="protein sequence ID" value="PVZ08355.1"/>
    <property type="molecule type" value="Genomic_DNA"/>
</dbReference>
<reference evidence="9 10" key="1">
    <citation type="submission" date="2018-04" db="EMBL/GenBank/DDBJ databases">
        <title>Genomic Encyclopedia of Type Strains, Phase IV (KMG-IV): sequencing the most valuable type-strain genomes for metagenomic binning, comparative biology and taxonomic classification.</title>
        <authorList>
            <person name="Goeker M."/>
        </authorList>
    </citation>
    <scope>NUCLEOTIDE SEQUENCE [LARGE SCALE GENOMIC DNA]</scope>
    <source>
        <strain evidence="9 10">DSM 28520</strain>
    </source>
</reference>
<dbReference type="GO" id="GO:0005886">
    <property type="term" value="C:plasma membrane"/>
    <property type="evidence" value="ECO:0007669"/>
    <property type="project" value="UniProtKB-SubCell"/>
</dbReference>
<keyword evidence="10" id="KW-1185">Reference proteome</keyword>
<dbReference type="OrthoDB" id="1132160at2"/>
<keyword evidence="7 8" id="KW-0472">Membrane</keyword>
<evidence type="ECO:0000313" key="9">
    <source>
        <dbReference type="EMBL" id="PVZ08355.1"/>
    </source>
</evidence>
<comment type="subcellular location">
    <subcellularLocation>
        <location evidence="1">Cell membrane</location>
        <topology evidence="1">Multi-pass membrane protein</topology>
    </subcellularLocation>
</comment>
<evidence type="ECO:0000256" key="4">
    <source>
        <dbReference type="ARBA" id="ARBA00022692"/>
    </source>
</evidence>
<evidence type="ECO:0000256" key="1">
    <source>
        <dbReference type="ARBA" id="ARBA00004651"/>
    </source>
</evidence>
<comment type="similarity">
    <text evidence="2">Belongs to the MreD family.</text>
</comment>
<dbReference type="RefSeq" id="WP_116679713.1">
    <property type="nucleotide sequence ID" value="NZ_JBGYUN010000046.1"/>
</dbReference>
<evidence type="ECO:0000256" key="7">
    <source>
        <dbReference type="ARBA" id="ARBA00023136"/>
    </source>
</evidence>
<keyword evidence="4 8" id="KW-0812">Transmembrane</keyword>
<keyword evidence="5" id="KW-0133">Cell shape</keyword>
<evidence type="ECO:0000256" key="3">
    <source>
        <dbReference type="ARBA" id="ARBA00022475"/>
    </source>
</evidence>
<proteinExistence type="inferred from homology"/>
<dbReference type="AlphaFoldDB" id="A0A2U1F834"/>
<dbReference type="InterPro" id="IPR007227">
    <property type="entry name" value="Cell_shape_determining_MreD"/>
</dbReference>
<feature type="transmembrane region" description="Helical" evidence="8">
    <location>
        <begin position="34"/>
        <end position="54"/>
    </location>
</feature>
<feature type="transmembrane region" description="Helical" evidence="8">
    <location>
        <begin position="140"/>
        <end position="162"/>
    </location>
</feature>
<feature type="transmembrane region" description="Helical" evidence="8">
    <location>
        <begin position="6"/>
        <end position="27"/>
    </location>
</feature>
<organism evidence="9 10">
    <name type="scientific">Porphyromonas loveana</name>
    <dbReference type="NCBI Taxonomy" id="1884669"/>
    <lineage>
        <taxon>Bacteria</taxon>
        <taxon>Pseudomonadati</taxon>
        <taxon>Bacteroidota</taxon>
        <taxon>Bacteroidia</taxon>
        <taxon>Bacteroidales</taxon>
        <taxon>Porphyromonadaceae</taxon>
        <taxon>Porphyromonas</taxon>
    </lineage>
</organism>
<feature type="transmembrane region" description="Helical" evidence="8">
    <location>
        <begin position="60"/>
        <end position="83"/>
    </location>
</feature>
<dbReference type="Proteomes" id="UP000245462">
    <property type="component" value="Unassembled WGS sequence"/>
</dbReference>
<dbReference type="NCBIfam" id="TIGR03426">
    <property type="entry name" value="shape_MreD"/>
    <property type="match status" value="1"/>
</dbReference>
<dbReference type="GO" id="GO:0008360">
    <property type="term" value="P:regulation of cell shape"/>
    <property type="evidence" value="ECO:0007669"/>
    <property type="project" value="UniProtKB-KW"/>
</dbReference>
<evidence type="ECO:0000256" key="2">
    <source>
        <dbReference type="ARBA" id="ARBA00007776"/>
    </source>
</evidence>
<gene>
    <name evidence="9" type="ORF">C7382_1137</name>
</gene>
<evidence type="ECO:0000256" key="6">
    <source>
        <dbReference type="ARBA" id="ARBA00022989"/>
    </source>
</evidence>
<keyword evidence="3" id="KW-1003">Cell membrane</keyword>
<feature type="transmembrane region" description="Helical" evidence="8">
    <location>
        <begin position="111"/>
        <end position="134"/>
    </location>
</feature>